<reference evidence="3" key="2">
    <citation type="journal article" date="2010" name="Science">
        <title>The genome of the Western clawed frog Xenopus tropicalis.</title>
        <authorList>
            <person name="Hellsten U."/>
            <person name="Harland R.M."/>
            <person name="Gilchrist M.J."/>
            <person name="Hendrix D."/>
            <person name="Jurka J."/>
            <person name="Kapitonov V."/>
            <person name="Ovcharenko I."/>
            <person name="Putnam N.H."/>
            <person name="Shu S."/>
            <person name="Taher L."/>
            <person name="Blitz I.L."/>
            <person name="Blumberg B."/>
            <person name="Dichmann D.S."/>
            <person name="Dubchak I."/>
            <person name="Amaya E."/>
            <person name="Detter J.C."/>
            <person name="Fletcher R."/>
            <person name="Gerhard D.S."/>
            <person name="Goodstein D."/>
            <person name="Graves T."/>
            <person name="Grigoriev I.V."/>
            <person name="Grimwood J."/>
            <person name="Kawashima T."/>
            <person name="Lindquist E."/>
            <person name="Lucas S.M."/>
            <person name="Mead P.E."/>
            <person name="Mitros T."/>
            <person name="Ogino H."/>
            <person name="Ohta Y."/>
            <person name="Poliakov A.V."/>
            <person name="Pollet N."/>
            <person name="Robert J."/>
            <person name="Salamov A."/>
            <person name="Sater A.K."/>
            <person name="Schmutz J."/>
            <person name="Terry A."/>
            <person name="Vize P.D."/>
            <person name="Warren W.C."/>
            <person name="Wells D."/>
            <person name="Wills A."/>
            <person name="Wilson R.K."/>
            <person name="Zimmerman L.B."/>
            <person name="Zorn A.M."/>
            <person name="Grainger R."/>
            <person name="Grammer T."/>
            <person name="Khokha M.K."/>
            <person name="Richardson P.M."/>
            <person name="Rokhsar D.S."/>
        </authorList>
    </citation>
    <scope>NUCLEOTIDE SEQUENCE [LARGE SCALE GENOMIC DNA]</scope>
    <source>
        <strain evidence="3">Nigerian</strain>
    </source>
</reference>
<feature type="non-terminal residue" evidence="3">
    <location>
        <position position="105"/>
    </location>
</feature>
<dbReference type="SUPFAM" id="SSF48726">
    <property type="entry name" value="Immunoglobulin"/>
    <property type="match status" value="2"/>
</dbReference>
<dbReference type="EMBL" id="KV466388">
    <property type="protein sequence ID" value="OCA13534.1"/>
    <property type="molecule type" value="Genomic_DNA"/>
</dbReference>
<dbReference type="PROSITE" id="PS50835">
    <property type="entry name" value="IG_LIKE"/>
    <property type="match status" value="2"/>
</dbReference>
<reference evidence="3" key="1">
    <citation type="submission" date="2009-11" db="EMBL/GenBank/DDBJ databases">
        <authorList>
            <consortium name="US DOE Joint Genome Institute (JGI-PGF)"/>
            <person name="Ottilar R."/>
            <person name="Schmutz J."/>
            <person name="Salamov A."/>
            <person name="Cheng J.F."/>
            <person name="Lucas S."/>
            <person name="Pitluck S."/>
            <person name="Gundlach H."/>
            <person name="Guo Y."/>
            <person name="Haberer G."/>
            <person name="Nasrallah J."/>
            <person name="Mayer K.F.X."/>
            <person name="van de Peer Y."/>
            <person name="Weigel D."/>
            <person name="Grigoriev I.V."/>
        </authorList>
    </citation>
    <scope>NUCLEOTIDE SEQUENCE</scope>
    <source>
        <strain evidence="3">Nigerian</strain>
    </source>
</reference>
<organism evidence="3">
    <name type="scientific">Xenopus tropicalis</name>
    <name type="common">Western clawed frog</name>
    <name type="synonym">Silurana tropicalis</name>
    <dbReference type="NCBI Taxonomy" id="8364"/>
    <lineage>
        <taxon>Eukaryota</taxon>
        <taxon>Metazoa</taxon>
        <taxon>Chordata</taxon>
        <taxon>Craniata</taxon>
        <taxon>Vertebrata</taxon>
        <taxon>Euteleostomi</taxon>
        <taxon>Amphibia</taxon>
        <taxon>Batrachia</taxon>
        <taxon>Anura</taxon>
        <taxon>Pipoidea</taxon>
        <taxon>Pipidae</taxon>
        <taxon>Xenopodinae</taxon>
        <taxon>Xenopus</taxon>
        <taxon>Silurana</taxon>
    </lineage>
</organism>
<dbReference type="InterPro" id="IPR013783">
    <property type="entry name" value="Ig-like_fold"/>
</dbReference>
<dbReference type="Gene3D" id="2.60.40.10">
    <property type="entry name" value="Immunoglobulins"/>
    <property type="match status" value="2"/>
</dbReference>
<dbReference type="InterPro" id="IPR036179">
    <property type="entry name" value="Ig-like_dom_sf"/>
</dbReference>
<sequence>FQWTRNGQPYDPFRDPYVRTSDNSGTFTIHHSAPNISSYNGTYRCSATNRLGTAISQETTFIVPGVPNFPKQEILPLEVNEGESVILRCNPPSGIPPIHIYWMTA</sequence>
<keyword evidence="1" id="KW-0393">Immunoglobulin domain</keyword>
<dbReference type="PANTHER" id="PTHR10075">
    <property type="entry name" value="BASIGIN RELATED"/>
    <property type="match status" value="1"/>
</dbReference>
<feature type="domain" description="Ig-like" evidence="2">
    <location>
        <begin position="1"/>
        <end position="62"/>
    </location>
</feature>
<dbReference type="InterPro" id="IPR007110">
    <property type="entry name" value="Ig-like_dom"/>
</dbReference>
<evidence type="ECO:0000313" key="3">
    <source>
        <dbReference type="EMBL" id="OCA13534.1"/>
    </source>
</evidence>
<evidence type="ECO:0000259" key="2">
    <source>
        <dbReference type="PROSITE" id="PS50835"/>
    </source>
</evidence>
<dbReference type="PANTHER" id="PTHR10075:SF14">
    <property type="entry name" value="CELL ADHESION MOLECULE DSCAM2-RELATED"/>
    <property type="match status" value="1"/>
</dbReference>
<feature type="non-terminal residue" evidence="3">
    <location>
        <position position="1"/>
    </location>
</feature>
<feature type="domain" description="Ig-like" evidence="2">
    <location>
        <begin position="70"/>
        <end position="105"/>
    </location>
</feature>
<name>A0A1B8XSA1_XENTR</name>
<accession>A0A1B8XSA1</accession>
<protein>
    <recommendedName>
        <fullName evidence="2">Ig-like domain-containing protein</fullName>
    </recommendedName>
</protein>
<proteinExistence type="predicted"/>
<gene>
    <name evidence="3" type="ORF">XENTR_v90030664mg</name>
</gene>
<reference evidence="3" key="3">
    <citation type="submission" date="2016-05" db="EMBL/GenBank/DDBJ databases">
        <title>WGS assembly of Xenopus tropicalis.</title>
        <authorList>
            <person name="Sessions A."/>
            <person name="Jenkins J."/>
            <person name="Mitros T."/>
            <person name="Lyons J.T."/>
            <person name="Dichmann D.S."/>
            <person name="Robert J."/>
            <person name="Harland R.M."/>
            <person name="Rokhsar D.S."/>
        </authorList>
    </citation>
    <scope>NUCLEOTIDE SEQUENCE</scope>
    <source>
        <strain evidence="3">Nigerian</strain>
    </source>
</reference>
<dbReference type="AlphaFoldDB" id="A0A1B8XSA1"/>
<evidence type="ECO:0000256" key="1">
    <source>
        <dbReference type="ARBA" id="ARBA00023319"/>
    </source>
</evidence>